<dbReference type="PANTHER" id="PTHR11772">
    <property type="entry name" value="ASPARAGINE SYNTHETASE"/>
    <property type="match status" value="1"/>
</dbReference>
<gene>
    <name evidence="12" type="ORF">METZ01_LOCUS15195</name>
</gene>
<dbReference type="EMBL" id="UINC01000864">
    <property type="protein sequence ID" value="SUZ62341.1"/>
    <property type="molecule type" value="Genomic_DNA"/>
</dbReference>
<dbReference type="InterPro" id="IPR017932">
    <property type="entry name" value="GATase_2_dom"/>
</dbReference>
<keyword evidence="4" id="KW-0028">Amino-acid biosynthesis</keyword>
<dbReference type="PANTHER" id="PTHR11772:SF23">
    <property type="entry name" value="ASPARAGINE SYNTHETASE [GLUTAMINE-HYDROLYZING]"/>
    <property type="match status" value="1"/>
</dbReference>
<keyword evidence="6" id="KW-0067">ATP-binding</keyword>
<keyword evidence="3" id="KW-0436">Ligase</keyword>
<comment type="pathway">
    <text evidence="1">Amino-acid biosynthesis; L-asparagine biosynthesis; L-asparagine from L-aspartate (L-Gln route): step 1/1.</text>
</comment>
<reference evidence="12" key="1">
    <citation type="submission" date="2018-05" db="EMBL/GenBank/DDBJ databases">
        <authorList>
            <person name="Lanie J.A."/>
            <person name="Ng W.-L."/>
            <person name="Kazmierczak K.M."/>
            <person name="Andrzejewski T.M."/>
            <person name="Davidsen T.M."/>
            <person name="Wayne K.J."/>
            <person name="Tettelin H."/>
            <person name="Glass J.I."/>
            <person name="Rusch D."/>
            <person name="Podicherti R."/>
            <person name="Tsui H.-C.T."/>
            <person name="Winkler M.E."/>
        </authorList>
    </citation>
    <scope>NUCLEOTIDE SEQUENCE</scope>
</reference>
<accession>A0A381P5Y7</accession>
<dbReference type="PROSITE" id="PS51278">
    <property type="entry name" value="GATASE_TYPE_2"/>
    <property type="match status" value="1"/>
</dbReference>
<evidence type="ECO:0000256" key="7">
    <source>
        <dbReference type="ARBA" id="ARBA00022888"/>
    </source>
</evidence>
<dbReference type="InterPro" id="IPR033738">
    <property type="entry name" value="AsnB_N"/>
</dbReference>
<dbReference type="CDD" id="cd01991">
    <property type="entry name" value="Asn_synthase_B_C"/>
    <property type="match status" value="1"/>
</dbReference>
<dbReference type="Pfam" id="PF00733">
    <property type="entry name" value="Asn_synthase"/>
    <property type="match status" value="2"/>
</dbReference>
<dbReference type="InterPro" id="IPR006426">
    <property type="entry name" value="Asn_synth_AEB"/>
</dbReference>
<evidence type="ECO:0000256" key="5">
    <source>
        <dbReference type="ARBA" id="ARBA00022741"/>
    </source>
</evidence>
<organism evidence="12">
    <name type="scientific">marine metagenome</name>
    <dbReference type="NCBI Taxonomy" id="408172"/>
    <lineage>
        <taxon>unclassified sequences</taxon>
        <taxon>metagenomes</taxon>
        <taxon>ecological metagenomes</taxon>
    </lineage>
</organism>
<sequence length="549" mass="64607">MCGIFLYIQKLKQIEESKRQKIEKSFEKIKNRGPDNSKLIENNKMMMGFHRLCIMDKSELGNQPFDYNNKTLICNGEIFNYKEIIEEFKFKCVSQSDCEVILHLYEFYKQESSNDNEIIHKLCNKLDGEFAFCLYDSDTKKTFISRDPYGVRPLFYNHDSLNYIIFASEMKGLYDLSEDNLNQIKQFKSGHYMIYDNDKEMITSYHKYIKDLLLIEKVDHKEDEILKNINKIFKEAVYKRIMSDREICCLLSGGLDSSLVASIVCSKFEPYTVKTYSIGIKGSPDLYYSQIVADHIKSNHTLIELTEEDFLNAIEETIKVIESYDITSVRASVGNYLVSKYIKENSNCKVVFNGDYSDEVLGGYIYFNKCEDPNEFNIETKRLVTDICYFDSLRSDRSVSQNGLEARVPFADKKFIEYIFSINPELKIAKTNNYVEKYLLRKAFANDNLLPDEILWRQKEAFSDGVSSQKRSWYQIIQDFVNTQINDEEFNWGKNCFLINKPMTKEAYYYRVIYNKYYKNTDQVIPYYWLPKYSNATDPSARTLNNYIV</sequence>
<evidence type="ECO:0000256" key="1">
    <source>
        <dbReference type="ARBA" id="ARBA00005187"/>
    </source>
</evidence>
<dbReference type="EC" id="6.3.5.4" evidence="2"/>
<dbReference type="GO" id="GO:0005829">
    <property type="term" value="C:cytosol"/>
    <property type="evidence" value="ECO:0007669"/>
    <property type="project" value="TreeGrafter"/>
</dbReference>
<evidence type="ECO:0000256" key="2">
    <source>
        <dbReference type="ARBA" id="ARBA00012737"/>
    </source>
</evidence>
<dbReference type="NCBIfam" id="TIGR01536">
    <property type="entry name" value="asn_synth_AEB"/>
    <property type="match status" value="1"/>
</dbReference>
<comment type="catalytic activity">
    <reaction evidence="10">
        <text>L-aspartate + L-glutamine + ATP + H2O = L-asparagine + L-glutamate + AMP + diphosphate + H(+)</text>
        <dbReference type="Rhea" id="RHEA:12228"/>
        <dbReference type="ChEBI" id="CHEBI:15377"/>
        <dbReference type="ChEBI" id="CHEBI:15378"/>
        <dbReference type="ChEBI" id="CHEBI:29985"/>
        <dbReference type="ChEBI" id="CHEBI:29991"/>
        <dbReference type="ChEBI" id="CHEBI:30616"/>
        <dbReference type="ChEBI" id="CHEBI:33019"/>
        <dbReference type="ChEBI" id="CHEBI:58048"/>
        <dbReference type="ChEBI" id="CHEBI:58359"/>
        <dbReference type="ChEBI" id="CHEBI:456215"/>
        <dbReference type="EC" id="6.3.5.4"/>
    </reaction>
</comment>
<keyword evidence="7" id="KW-0061">Asparagine biosynthesis</keyword>
<dbReference type="Pfam" id="PF13537">
    <property type="entry name" value="GATase_7"/>
    <property type="match status" value="1"/>
</dbReference>
<dbReference type="SUPFAM" id="SSF52402">
    <property type="entry name" value="Adenine nucleotide alpha hydrolases-like"/>
    <property type="match status" value="1"/>
</dbReference>
<dbReference type="PIRSF" id="PIRSF001589">
    <property type="entry name" value="Asn_synthetase_glu-h"/>
    <property type="match status" value="1"/>
</dbReference>
<name>A0A381P5Y7_9ZZZZ</name>
<evidence type="ECO:0000256" key="9">
    <source>
        <dbReference type="ARBA" id="ARBA00030234"/>
    </source>
</evidence>
<dbReference type="Gene3D" id="3.40.50.620">
    <property type="entry name" value="HUPs"/>
    <property type="match status" value="1"/>
</dbReference>
<dbReference type="AlphaFoldDB" id="A0A381P5Y7"/>
<evidence type="ECO:0000256" key="10">
    <source>
        <dbReference type="ARBA" id="ARBA00048741"/>
    </source>
</evidence>
<dbReference type="GO" id="GO:0004066">
    <property type="term" value="F:asparagine synthase (glutamine-hydrolyzing) activity"/>
    <property type="evidence" value="ECO:0007669"/>
    <property type="project" value="UniProtKB-EC"/>
</dbReference>
<evidence type="ECO:0000256" key="8">
    <source>
        <dbReference type="ARBA" id="ARBA00022962"/>
    </source>
</evidence>
<evidence type="ECO:0000256" key="3">
    <source>
        <dbReference type="ARBA" id="ARBA00022598"/>
    </source>
</evidence>
<evidence type="ECO:0000256" key="6">
    <source>
        <dbReference type="ARBA" id="ARBA00022840"/>
    </source>
</evidence>
<dbReference type="GO" id="GO:0006529">
    <property type="term" value="P:asparagine biosynthetic process"/>
    <property type="evidence" value="ECO:0007669"/>
    <property type="project" value="UniProtKB-KW"/>
</dbReference>
<evidence type="ECO:0000259" key="11">
    <source>
        <dbReference type="PROSITE" id="PS51278"/>
    </source>
</evidence>
<protein>
    <recommendedName>
        <fullName evidence="2">asparagine synthase (glutamine-hydrolyzing)</fullName>
        <ecNumber evidence="2">6.3.5.4</ecNumber>
    </recommendedName>
    <alternativeName>
        <fullName evidence="9">Glutamine-dependent asparagine synthetase</fullName>
    </alternativeName>
</protein>
<proteinExistence type="predicted"/>
<evidence type="ECO:0000256" key="4">
    <source>
        <dbReference type="ARBA" id="ARBA00022605"/>
    </source>
</evidence>
<dbReference type="InterPro" id="IPR014729">
    <property type="entry name" value="Rossmann-like_a/b/a_fold"/>
</dbReference>
<dbReference type="InterPro" id="IPR001962">
    <property type="entry name" value="Asn_synthase"/>
</dbReference>
<dbReference type="Gene3D" id="3.60.20.10">
    <property type="entry name" value="Glutamine Phosphoribosylpyrophosphate, subunit 1, domain 1"/>
    <property type="match status" value="1"/>
</dbReference>
<dbReference type="CDD" id="cd00712">
    <property type="entry name" value="AsnB"/>
    <property type="match status" value="1"/>
</dbReference>
<dbReference type="InterPro" id="IPR029055">
    <property type="entry name" value="Ntn_hydrolases_N"/>
</dbReference>
<evidence type="ECO:0000313" key="12">
    <source>
        <dbReference type="EMBL" id="SUZ62341.1"/>
    </source>
</evidence>
<dbReference type="GO" id="GO:0005524">
    <property type="term" value="F:ATP binding"/>
    <property type="evidence" value="ECO:0007669"/>
    <property type="project" value="UniProtKB-KW"/>
</dbReference>
<feature type="domain" description="Glutamine amidotransferase type-2" evidence="11">
    <location>
        <begin position="2"/>
        <end position="198"/>
    </location>
</feature>
<keyword evidence="8" id="KW-0315">Glutamine amidotransferase</keyword>
<keyword evidence="5" id="KW-0547">Nucleotide-binding</keyword>
<dbReference type="SUPFAM" id="SSF56235">
    <property type="entry name" value="N-terminal nucleophile aminohydrolases (Ntn hydrolases)"/>
    <property type="match status" value="1"/>
</dbReference>
<dbReference type="InterPro" id="IPR050795">
    <property type="entry name" value="Asn_Synthetase"/>
</dbReference>